<dbReference type="SUPFAM" id="SSF55874">
    <property type="entry name" value="ATPase domain of HSP90 chaperone/DNA topoisomerase II/histidine kinase"/>
    <property type="match status" value="1"/>
</dbReference>
<comment type="catalytic activity">
    <reaction evidence="1">
        <text>ATP + protein L-histidine = ADP + protein N-phospho-L-histidine.</text>
        <dbReference type="EC" id="2.7.13.3"/>
    </reaction>
</comment>
<evidence type="ECO:0000259" key="8">
    <source>
        <dbReference type="PROSITE" id="PS50109"/>
    </source>
</evidence>
<dbReference type="GO" id="GO:0000155">
    <property type="term" value="F:phosphorelay sensor kinase activity"/>
    <property type="evidence" value="ECO:0007669"/>
    <property type="project" value="InterPro"/>
</dbReference>
<dbReference type="InterPro" id="IPR003594">
    <property type="entry name" value="HATPase_dom"/>
</dbReference>
<dbReference type="CDD" id="cd00075">
    <property type="entry name" value="HATPase"/>
    <property type="match status" value="1"/>
</dbReference>
<dbReference type="AlphaFoldDB" id="A0A223P3H9"/>
<keyword evidence="4" id="KW-0808">Transferase</keyword>
<gene>
    <name evidence="9" type="ORF">MuYL_4753</name>
</gene>
<dbReference type="InterPro" id="IPR005467">
    <property type="entry name" value="His_kinase_dom"/>
</dbReference>
<dbReference type="PROSITE" id="PS50109">
    <property type="entry name" value="HIS_KIN"/>
    <property type="match status" value="1"/>
</dbReference>
<dbReference type="CDD" id="cd00082">
    <property type="entry name" value="HisKA"/>
    <property type="match status" value="1"/>
</dbReference>
<keyword evidence="6" id="KW-0902">Two-component regulatory system</keyword>
<dbReference type="KEGG" id="muc:MuYL_4753"/>
<reference evidence="9 10" key="1">
    <citation type="submission" date="2017-08" db="EMBL/GenBank/DDBJ databases">
        <title>Complete genome sequence of Mucilaginibacter sp. strain BJC16-A31.</title>
        <authorList>
            <consortium name="Henan University of Science and Technology"/>
            <person name="You X."/>
        </authorList>
    </citation>
    <scope>NUCLEOTIDE SEQUENCE [LARGE SCALE GENOMIC DNA]</scope>
    <source>
        <strain evidence="9 10">BJC16-A31</strain>
    </source>
</reference>
<feature type="domain" description="Histidine kinase" evidence="8">
    <location>
        <begin position="276"/>
        <end position="493"/>
    </location>
</feature>
<keyword evidence="7" id="KW-0812">Transmembrane</keyword>
<protein>
    <recommendedName>
        <fullName evidence="2">histidine kinase</fullName>
        <ecNumber evidence="2">2.7.13.3</ecNumber>
    </recommendedName>
</protein>
<dbReference type="Gene3D" id="1.10.287.130">
    <property type="match status" value="1"/>
</dbReference>
<dbReference type="EMBL" id="CP022743">
    <property type="protein sequence ID" value="ASU36636.1"/>
    <property type="molecule type" value="Genomic_DNA"/>
</dbReference>
<dbReference type="EC" id="2.7.13.3" evidence="2"/>
<evidence type="ECO:0000256" key="2">
    <source>
        <dbReference type="ARBA" id="ARBA00012438"/>
    </source>
</evidence>
<dbReference type="PRINTS" id="PR00344">
    <property type="entry name" value="BCTRLSENSOR"/>
</dbReference>
<evidence type="ECO:0000256" key="5">
    <source>
        <dbReference type="ARBA" id="ARBA00022777"/>
    </source>
</evidence>
<feature type="transmembrane region" description="Helical" evidence="7">
    <location>
        <begin position="237"/>
        <end position="257"/>
    </location>
</feature>
<dbReference type="GO" id="GO:0016036">
    <property type="term" value="P:cellular response to phosphate starvation"/>
    <property type="evidence" value="ECO:0007669"/>
    <property type="project" value="TreeGrafter"/>
</dbReference>
<dbReference type="InterPro" id="IPR004358">
    <property type="entry name" value="Sig_transdc_His_kin-like_C"/>
</dbReference>
<dbReference type="InterPro" id="IPR036097">
    <property type="entry name" value="HisK_dim/P_sf"/>
</dbReference>
<feature type="transmembrane region" description="Helical" evidence="7">
    <location>
        <begin position="7"/>
        <end position="28"/>
    </location>
</feature>
<keyword evidence="7" id="KW-1133">Transmembrane helix</keyword>
<dbReference type="GO" id="GO:0004721">
    <property type="term" value="F:phosphoprotein phosphatase activity"/>
    <property type="evidence" value="ECO:0007669"/>
    <property type="project" value="TreeGrafter"/>
</dbReference>
<dbReference type="Proteomes" id="UP000215002">
    <property type="component" value="Chromosome"/>
</dbReference>
<evidence type="ECO:0000256" key="1">
    <source>
        <dbReference type="ARBA" id="ARBA00000085"/>
    </source>
</evidence>
<dbReference type="SMART" id="SM00388">
    <property type="entry name" value="HisKA"/>
    <property type="match status" value="1"/>
</dbReference>
<evidence type="ECO:0000256" key="4">
    <source>
        <dbReference type="ARBA" id="ARBA00022679"/>
    </source>
</evidence>
<evidence type="ECO:0000256" key="6">
    <source>
        <dbReference type="ARBA" id="ARBA00023012"/>
    </source>
</evidence>
<dbReference type="OrthoDB" id="921707at2"/>
<keyword evidence="7" id="KW-0472">Membrane</keyword>
<dbReference type="SMART" id="SM00387">
    <property type="entry name" value="HATPase_c"/>
    <property type="match status" value="1"/>
</dbReference>
<dbReference type="SUPFAM" id="SSF47384">
    <property type="entry name" value="Homodimeric domain of signal transducing histidine kinase"/>
    <property type="match status" value="1"/>
</dbReference>
<evidence type="ECO:0000256" key="7">
    <source>
        <dbReference type="SAM" id="Phobius"/>
    </source>
</evidence>
<dbReference type="Pfam" id="PF00512">
    <property type="entry name" value="HisKA"/>
    <property type="match status" value="1"/>
</dbReference>
<dbReference type="InterPro" id="IPR050351">
    <property type="entry name" value="BphY/WalK/GraS-like"/>
</dbReference>
<evidence type="ECO:0000256" key="3">
    <source>
        <dbReference type="ARBA" id="ARBA00022553"/>
    </source>
</evidence>
<sequence>MPMKKRIVLILILMSACVTGITFLQLYWNYQNYKSTVKTFKHDINEALDKAIEREMDARERKIVARFKGWLADTTFVTITCNNKNRDSNTVFTLADTHPYFKKDRGVSFSINAFTEKLSHITPKAKAVFINHMGDSTLRHDLKNGFVYFYTQRLGDSLVKVVDKSRCNAAALGKFYKDELLLRDIDAPFVINPKKQNNPRPFLTRTLNAGLQRPAQKDMVFAGFESPNLYFLRVMKWLIVTSLLLISITIFCFAYTVKTLLSQQKLAELKNDFVNNMTHELKTPVATINIAAEAIQDFNLSKASADEYLGIIRYQAGNLTNLIDQILKSVISEQDSVSLNLSKVNIDQLINGIVQEYKPQSDKANVIVNYNNEDEVLQAIADKPLLKNAIANLLDNAIKYGGPGSVINIGRHIENGSIIISVTDNGPGIPAQYQDKVFDRFFRVPSGDIHNVKGYGLGLSYAKSIIEKHKGTLSLTSKEGRGTKFMISIPFIYHETSQSSVA</sequence>
<accession>A0A223P3H9</accession>
<dbReference type="GO" id="GO:0005886">
    <property type="term" value="C:plasma membrane"/>
    <property type="evidence" value="ECO:0007669"/>
    <property type="project" value="TreeGrafter"/>
</dbReference>
<evidence type="ECO:0000313" key="10">
    <source>
        <dbReference type="Proteomes" id="UP000215002"/>
    </source>
</evidence>
<dbReference type="Pfam" id="PF02518">
    <property type="entry name" value="HATPase_c"/>
    <property type="match status" value="1"/>
</dbReference>
<organism evidence="9 10">
    <name type="scientific">Mucilaginibacter xinganensis</name>
    <dbReference type="NCBI Taxonomy" id="1234841"/>
    <lineage>
        <taxon>Bacteria</taxon>
        <taxon>Pseudomonadati</taxon>
        <taxon>Bacteroidota</taxon>
        <taxon>Sphingobacteriia</taxon>
        <taxon>Sphingobacteriales</taxon>
        <taxon>Sphingobacteriaceae</taxon>
        <taxon>Mucilaginibacter</taxon>
    </lineage>
</organism>
<dbReference type="Gene3D" id="3.30.565.10">
    <property type="entry name" value="Histidine kinase-like ATPase, C-terminal domain"/>
    <property type="match status" value="1"/>
</dbReference>
<keyword evidence="10" id="KW-1185">Reference proteome</keyword>
<dbReference type="PROSITE" id="PS51257">
    <property type="entry name" value="PROKAR_LIPOPROTEIN"/>
    <property type="match status" value="1"/>
</dbReference>
<dbReference type="InterPro" id="IPR036890">
    <property type="entry name" value="HATPase_C_sf"/>
</dbReference>
<dbReference type="InterPro" id="IPR003661">
    <property type="entry name" value="HisK_dim/P_dom"/>
</dbReference>
<proteinExistence type="predicted"/>
<keyword evidence="3" id="KW-0597">Phosphoprotein</keyword>
<evidence type="ECO:0000313" key="9">
    <source>
        <dbReference type="EMBL" id="ASU36636.1"/>
    </source>
</evidence>
<dbReference type="PANTHER" id="PTHR45453:SF1">
    <property type="entry name" value="PHOSPHATE REGULON SENSOR PROTEIN PHOR"/>
    <property type="match status" value="1"/>
</dbReference>
<name>A0A223P3H9_9SPHI</name>
<dbReference type="FunFam" id="3.30.565.10:FF:000006">
    <property type="entry name" value="Sensor histidine kinase WalK"/>
    <property type="match status" value="1"/>
</dbReference>
<keyword evidence="5" id="KW-0418">Kinase</keyword>
<dbReference type="PANTHER" id="PTHR45453">
    <property type="entry name" value="PHOSPHATE REGULON SENSOR PROTEIN PHOR"/>
    <property type="match status" value="1"/>
</dbReference>